<feature type="compositionally biased region" description="Polar residues" evidence="3">
    <location>
        <begin position="283"/>
        <end position="295"/>
    </location>
</feature>
<dbReference type="SUPFAM" id="SSF50044">
    <property type="entry name" value="SH3-domain"/>
    <property type="match status" value="1"/>
</dbReference>
<keyword evidence="1 2" id="KW-0728">SH3 domain</keyword>
<dbReference type="AlphaFoldDB" id="A0A9P7UML6"/>
<comment type="caution">
    <text evidence="5">The sequence shown here is derived from an EMBL/GenBank/DDBJ whole genome shotgun (WGS) entry which is preliminary data.</text>
</comment>
<reference evidence="5" key="1">
    <citation type="journal article" date="2021" name="Genome Biol. Evol.">
        <title>The assembled and annotated genome of the fairy-ring fungus Marasmius oreades.</title>
        <authorList>
            <person name="Hiltunen M."/>
            <person name="Ament-Velasquez S.L."/>
            <person name="Johannesson H."/>
        </authorList>
    </citation>
    <scope>NUCLEOTIDE SEQUENCE</scope>
    <source>
        <strain evidence="5">03SP1</strain>
    </source>
</reference>
<proteinExistence type="predicted"/>
<dbReference type="InterPro" id="IPR001452">
    <property type="entry name" value="SH3_domain"/>
</dbReference>
<evidence type="ECO:0000313" key="6">
    <source>
        <dbReference type="Proteomes" id="UP001049176"/>
    </source>
</evidence>
<feature type="compositionally biased region" description="Polar residues" evidence="3">
    <location>
        <begin position="99"/>
        <end position="108"/>
    </location>
</feature>
<evidence type="ECO:0000259" key="4">
    <source>
        <dbReference type="PROSITE" id="PS50002"/>
    </source>
</evidence>
<dbReference type="OrthoDB" id="19092at2759"/>
<gene>
    <name evidence="5" type="ORF">E1B28_013076</name>
</gene>
<organism evidence="5 6">
    <name type="scientific">Marasmius oreades</name>
    <name type="common">fairy-ring Marasmius</name>
    <dbReference type="NCBI Taxonomy" id="181124"/>
    <lineage>
        <taxon>Eukaryota</taxon>
        <taxon>Fungi</taxon>
        <taxon>Dikarya</taxon>
        <taxon>Basidiomycota</taxon>
        <taxon>Agaricomycotina</taxon>
        <taxon>Agaricomycetes</taxon>
        <taxon>Agaricomycetidae</taxon>
        <taxon>Agaricales</taxon>
        <taxon>Marasmiineae</taxon>
        <taxon>Marasmiaceae</taxon>
        <taxon>Marasmius</taxon>
    </lineage>
</organism>
<dbReference type="InterPro" id="IPR036028">
    <property type="entry name" value="SH3-like_dom_sf"/>
</dbReference>
<feature type="compositionally biased region" description="Low complexity" evidence="3">
    <location>
        <begin position="251"/>
        <end position="271"/>
    </location>
</feature>
<dbReference type="PROSITE" id="PS50002">
    <property type="entry name" value="SH3"/>
    <property type="match status" value="1"/>
</dbReference>
<feature type="region of interest" description="Disordered" evidence="3">
    <location>
        <begin position="377"/>
        <end position="427"/>
    </location>
</feature>
<feature type="compositionally biased region" description="Acidic residues" evidence="3">
    <location>
        <begin position="479"/>
        <end position="490"/>
    </location>
</feature>
<name>A0A9P7UML6_9AGAR</name>
<protein>
    <recommendedName>
        <fullName evidence="4">SH3 domain-containing protein</fullName>
    </recommendedName>
</protein>
<feature type="region of interest" description="Disordered" evidence="3">
    <location>
        <begin position="41"/>
        <end position="324"/>
    </location>
</feature>
<feature type="region of interest" description="Disordered" evidence="3">
    <location>
        <begin position="439"/>
        <end position="512"/>
    </location>
</feature>
<feature type="compositionally biased region" description="Polar residues" evidence="3">
    <location>
        <begin position="145"/>
        <end position="156"/>
    </location>
</feature>
<accession>A0A9P7UML6</accession>
<dbReference type="GeneID" id="66082151"/>
<evidence type="ECO:0000313" key="5">
    <source>
        <dbReference type="EMBL" id="KAG7087095.1"/>
    </source>
</evidence>
<feature type="compositionally biased region" description="Low complexity" evidence="3">
    <location>
        <begin position="303"/>
        <end position="316"/>
    </location>
</feature>
<feature type="compositionally biased region" description="Polar residues" evidence="3">
    <location>
        <begin position="452"/>
        <end position="466"/>
    </location>
</feature>
<keyword evidence="6" id="KW-1185">Reference proteome</keyword>
<evidence type="ECO:0000256" key="3">
    <source>
        <dbReference type="SAM" id="MobiDB-lite"/>
    </source>
</evidence>
<sequence>MTSVFLRWLASLYSRRPRRRWWILRKRQSLSCFEIIEHTTQQSQNASKSSLSLEITNPPSSSPFPSPSSSFLPPPTMQKNEFALPARFPSKSTKKVGDPQSQQSQHQNGMADAVNGSEEPTKTNGVDARASSSSSLETSIAPKGPSTSSIPSQIVTSIPALTPTTPTPDSVFHKHKTSSSSSSSPTTPLPHTPHRLSQPVIPIPSPPSSPRFCGSLHPSSKTNRDSTASFTSTGSSGIGLTSSRPAPPSPAMSRRTSAVLSRAGSTRRTSGMSGGDKRGSLLGFTSTEGGRTTTPVPKDAQPAGATSAIVTSASTSPDTGMSYRTPIQIRDYAYPDADSRRLGLGADGQSLNVPKPNRIRFLNKRLLGELGWRAWRKDEKKKKREKEGARDSVGSVGSSRCSEDEWEERAGDPESEGEDDGNNGWGSFKFGLGRFSYGFPGGGGGGSRDTTETINTTSSSGFPTQTELDRNFNFPDSSESSDDTEGEDEEGKYYSANASPAPEGEDGFGYADEDDLYPGLYKALYAFEPEGTAEMALQEDQLVRVVGRGGGVGWAVVVVDGVDEKGDYVEFDDTDNDGEGKKRHALVPESYLEAVRLDSEEDG</sequence>
<dbReference type="Proteomes" id="UP001049176">
    <property type="component" value="Chromosome 9"/>
</dbReference>
<dbReference type="Gene3D" id="2.30.30.40">
    <property type="entry name" value="SH3 Domains"/>
    <property type="match status" value="1"/>
</dbReference>
<evidence type="ECO:0000256" key="2">
    <source>
        <dbReference type="PROSITE-ProRule" id="PRU00192"/>
    </source>
</evidence>
<dbReference type="EMBL" id="CM032189">
    <property type="protein sequence ID" value="KAG7087095.1"/>
    <property type="molecule type" value="Genomic_DNA"/>
</dbReference>
<evidence type="ECO:0000256" key="1">
    <source>
        <dbReference type="ARBA" id="ARBA00022443"/>
    </source>
</evidence>
<feature type="compositionally biased region" description="Polar residues" evidence="3">
    <location>
        <begin position="41"/>
        <end position="57"/>
    </location>
</feature>
<dbReference type="RefSeq" id="XP_043003566.1">
    <property type="nucleotide sequence ID" value="XM_043158222.1"/>
</dbReference>
<feature type="domain" description="SH3" evidence="4">
    <location>
        <begin position="516"/>
        <end position="597"/>
    </location>
</feature>
<feature type="compositionally biased region" description="Acidic residues" evidence="3">
    <location>
        <begin position="503"/>
        <end position="512"/>
    </location>
</feature>
<feature type="compositionally biased region" description="Low complexity" evidence="3">
    <location>
        <begin position="226"/>
        <end position="244"/>
    </location>
</feature>
<feature type="compositionally biased region" description="Pro residues" evidence="3">
    <location>
        <begin position="60"/>
        <end position="76"/>
    </location>
</feature>